<dbReference type="PANTHER" id="PTHR31576:SF2">
    <property type="entry name" value="TATA BOX-BINDING PROTEIN-ASSOCIATED FACTOR RNA POLYMERASE I SUBUNIT B"/>
    <property type="match status" value="1"/>
</dbReference>
<comment type="caution">
    <text evidence="13">The sequence shown here is derived from an EMBL/GenBank/DDBJ whole genome shotgun (WGS) entry which is preliminary data.</text>
</comment>
<comment type="subcellular location">
    <subcellularLocation>
        <location evidence="1">Nucleus</location>
        <location evidence="1">Nucleolus</location>
    </subcellularLocation>
</comment>
<feature type="compositionally biased region" description="Basic and acidic residues" evidence="10">
    <location>
        <begin position="135"/>
        <end position="162"/>
    </location>
</feature>
<keyword evidence="7" id="KW-0238">DNA-binding</keyword>
<evidence type="ECO:0000256" key="5">
    <source>
        <dbReference type="ARBA" id="ARBA00022833"/>
    </source>
</evidence>
<dbReference type="Pfam" id="PF20645">
    <property type="entry name" value="Rrn7_cyclin_C"/>
    <property type="match status" value="1"/>
</dbReference>
<dbReference type="STRING" id="39966.A0A369JNC3"/>
<keyword evidence="8" id="KW-0804">Transcription</keyword>
<organism evidence="13 14">
    <name type="scientific">Hypsizygus marmoreus</name>
    <name type="common">White beech mushroom</name>
    <name type="synonym">Agaricus marmoreus</name>
    <dbReference type="NCBI Taxonomy" id="39966"/>
    <lineage>
        <taxon>Eukaryota</taxon>
        <taxon>Fungi</taxon>
        <taxon>Dikarya</taxon>
        <taxon>Basidiomycota</taxon>
        <taxon>Agaricomycotina</taxon>
        <taxon>Agaricomycetes</taxon>
        <taxon>Agaricomycetidae</taxon>
        <taxon>Agaricales</taxon>
        <taxon>Tricholomatineae</taxon>
        <taxon>Lyophyllaceae</taxon>
        <taxon>Hypsizygus</taxon>
    </lineage>
</organism>
<evidence type="ECO:0000313" key="14">
    <source>
        <dbReference type="Proteomes" id="UP000076154"/>
    </source>
</evidence>
<evidence type="ECO:0000256" key="6">
    <source>
        <dbReference type="ARBA" id="ARBA00023015"/>
    </source>
</evidence>
<dbReference type="InterPro" id="IPR048540">
    <property type="entry name" value="Rrn7_cyclin_N"/>
</dbReference>
<gene>
    <name evidence="13" type="primary">rrn7</name>
    <name evidence="13" type="ORF">Hypma_010089</name>
</gene>
<keyword evidence="14" id="KW-1185">Reference proteome</keyword>
<reference evidence="13" key="1">
    <citation type="submission" date="2018-04" db="EMBL/GenBank/DDBJ databases">
        <title>Whole genome sequencing of Hypsizygus marmoreus.</title>
        <authorList>
            <person name="Choi I.-G."/>
            <person name="Min B."/>
            <person name="Kim J.-G."/>
            <person name="Kim S."/>
            <person name="Oh Y.-L."/>
            <person name="Kong W.-S."/>
            <person name="Park H."/>
            <person name="Jeong J."/>
            <person name="Song E.-S."/>
        </authorList>
    </citation>
    <scope>NUCLEOTIDE SEQUENCE [LARGE SCALE GENOMIC DNA]</scope>
    <source>
        <strain evidence="13">51987-8</strain>
    </source>
</reference>
<feature type="compositionally biased region" description="Basic residues" evidence="10">
    <location>
        <begin position="210"/>
        <end position="224"/>
    </location>
</feature>
<keyword evidence="5" id="KW-0862">Zinc</keyword>
<evidence type="ECO:0000313" key="13">
    <source>
        <dbReference type="EMBL" id="RDB22842.1"/>
    </source>
</evidence>
<protein>
    <submittedName>
        <fullName evidence="13">RNA polymerase I-specific transcription initiation factor rrn7</fullName>
    </submittedName>
</protein>
<accession>A0A369JNC3</accession>
<evidence type="ECO:0000256" key="10">
    <source>
        <dbReference type="SAM" id="MobiDB-lite"/>
    </source>
</evidence>
<dbReference type="GO" id="GO:0008270">
    <property type="term" value="F:zinc ion binding"/>
    <property type="evidence" value="ECO:0007669"/>
    <property type="project" value="UniProtKB-KW"/>
</dbReference>
<dbReference type="InterPro" id="IPR033599">
    <property type="entry name" value="TAF1B/Rrn7"/>
</dbReference>
<evidence type="ECO:0000256" key="2">
    <source>
        <dbReference type="ARBA" id="ARBA00006899"/>
    </source>
</evidence>
<dbReference type="OrthoDB" id="428577at2759"/>
<dbReference type="Proteomes" id="UP000076154">
    <property type="component" value="Unassembled WGS sequence"/>
</dbReference>
<evidence type="ECO:0000256" key="8">
    <source>
        <dbReference type="ARBA" id="ARBA00023163"/>
    </source>
</evidence>
<feature type="domain" description="Rrn7/TAF1B N-terminal cyclin" evidence="11">
    <location>
        <begin position="187"/>
        <end position="268"/>
    </location>
</feature>
<keyword evidence="3" id="KW-0479">Metal-binding</keyword>
<dbReference type="GO" id="GO:0070860">
    <property type="term" value="C:RNA polymerase I core factor complex"/>
    <property type="evidence" value="ECO:0007669"/>
    <property type="project" value="InterPro"/>
</dbReference>
<comment type="similarity">
    <text evidence="2">Belongs to the RRN7/TAF1B family.</text>
</comment>
<evidence type="ECO:0000256" key="4">
    <source>
        <dbReference type="ARBA" id="ARBA00022771"/>
    </source>
</evidence>
<dbReference type="InterPro" id="IPR048538">
    <property type="entry name" value="Rrn7_cyclin_C"/>
</dbReference>
<keyword evidence="4" id="KW-0863">Zinc-finger</keyword>
<sequence>MAPRRRCPTCGSRQWHKEPSSGLIACSEGHVLQNYRNEAMDADELGPHALRKRALKSGRKKKEGGSRANPKLYHGARGRYHYFECQQLLLRKQIAALTGLWGLPSEFEIMCRDIWALHLSLLPDPPPAAPYQYEQEARNETEEGVGKDEAGDEKRKEGKERSSDDEEKDEEGAEEQEDPELVELLRENSETSSSSSSSEDEEDDTDGKARSKGKQKQKAKAKGRHVFESPASTIAVLIVACWTMRIPASCRDFTRLIELYELPYLDPIARQLLPGSMVLHLTKHNIQALSPHHSPTTQALHGLASQLSKMLHTSYGIFTPEANAGPILWRVVSQALGGTPVLYGMTKRIAQVLSLPLTLHHTLAPGLEQRKGYDPTRHIYDNVAPEVGFAGAAIVVLKMVYGLDGRSRVPRDGEDAACGLPRLSEYLENLRKLDAAEEKARNDGIFDARRSDVCMGDLDEEMMDDYLAFAERALIGGGDGDGLLERYFPLRRGNGHGTGVQAGDAQSSRQLRGTVVGETPQLRPGEGYRIYRARDIGGTMAAGYGEILGRAARWTGVGVEYLGGVVETYERRVVRWWEGVRRRSRDGST</sequence>
<evidence type="ECO:0000256" key="1">
    <source>
        <dbReference type="ARBA" id="ARBA00004604"/>
    </source>
</evidence>
<dbReference type="InParanoid" id="A0A369JNC3"/>
<dbReference type="FunCoup" id="A0A369JNC3">
    <property type="interactions" value="42"/>
</dbReference>
<dbReference type="GO" id="GO:0003743">
    <property type="term" value="F:translation initiation factor activity"/>
    <property type="evidence" value="ECO:0007669"/>
    <property type="project" value="UniProtKB-KW"/>
</dbReference>
<evidence type="ECO:0000259" key="11">
    <source>
        <dbReference type="Pfam" id="PF20644"/>
    </source>
</evidence>
<name>A0A369JNC3_HYPMA</name>
<feature type="region of interest" description="Disordered" evidence="10">
    <location>
        <begin position="128"/>
        <end position="225"/>
    </location>
</feature>
<dbReference type="EMBL" id="LUEZ02000049">
    <property type="protein sequence ID" value="RDB22842.1"/>
    <property type="molecule type" value="Genomic_DNA"/>
</dbReference>
<dbReference type="AlphaFoldDB" id="A0A369JNC3"/>
<dbReference type="GO" id="GO:0042790">
    <property type="term" value="P:nucleolar large rRNA transcription by RNA polymerase I"/>
    <property type="evidence" value="ECO:0007669"/>
    <property type="project" value="TreeGrafter"/>
</dbReference>
<feature type="domain" description="Rrn7/TAF1B C-terminal cyclin" evidence="12">
    <location>
        <begin position="294"/>
        <end position="472"/>
    </location>
</feature>
<feature type="compositionally biased region" description="Acidic residues" evidence="10">
    <location>
        <begin position="163"/>
        <end position="181"/>
    </location>
</feature>
<dbReference type="PANTHER" id="PTHR31576">
    <property type="entry name" value="TATA BOX-BINDING PROTEIN-ASSOCIATED FACTOR RNA POLYMERASE I SUBUNIT B"/>
    <property type="match status" value="1"/>
</dbReference>
<dbReference type="Pfam" id="PF20644">
    <property type="entry name" value="Rrn7_cyclin_N"/>
    <property type="match status" value="1"/>
</dbReference>
<keyword evidence="9" id="KW-0539">Nucleus</keyword>
<dbReference type="GO" id="GO:0001164">
    <property type="term" value="F:RNA polymerase I core promoter sequence-specific DNA binding"/>
    <property type="evidence" value="ECO:0007669"/>
    <property type="project" value="InterPro"/>
</dbReference>
<keyword evidence="13" id="KW-0648">Protein biosynthesis</keyword>
<evidence type="ECO:0000256" key="9">
    <source>
        <dbReference type="ARBA" id="ARBA00023242"/>
    </source>
</evidence>
<keyword evidence="6" id="KW-0805">Transcription regulation</keyword>
<evidence type="ECO:0000259" key="12">
    <source>
        <dbReference type="Pfam" id="PF20645"/>
    </source>
</evidence>
<evidence type="ECO:0000256" key="7">
    <source>
        <dbReference type="ARBA" id="ARBA00023125"/>
    </source>
</evidence>
<keyword evidence="13" id="KW-0396">Initiation factor</keyword>
<proteinExistence type="inferred from homology"/>
<evidence type="ECO:0000256" key="3">
    <source>
        <dbReference type="ARBA" id="ARBA00022723"/>
    </source>
</evidence>